<name>A0ABQ7Q4E7_PLUXY</name>
<feature type="coiled-coil region" evidence="1">
    <location>
        <begin position="64"/>
        <end position="91"/>
    </location>
</feature>
<dbReference type="InterPro" id="IPR031974">
    <property type="entry name" value="PDCD7"/>
</dbReference>
<reference evidence="2 3" key="1">
    <citation type="submission" date="2021-06" db="EMBL/GenBank/DDBJ databases">
        <title>A haploid diamondback moth (Plutella xylostella L.) genome assembly resolves 31 chromosomes and identifies a diamide resistance mutation.</title>
        <authorList>
            <person name="Ward C.M."/>
            <person name="Perry K.D."/>
            <person name="Baker G."/>
            <person name="Powis K."/>
            <person name="Heckel D.G."/>
            <person name="Baxter S.W."/>
        </authorList>
    </citation>
    <scope>NUCLEOTIDE SEQUENCE [LARGE SCALE GENOMIC DNA]</scope>
    <source>
        <strain evidence="2 3">LV</strain>
        <tissue evidence="2">Single pupa</tissue>
    </source>
</reference>
<accession>A0ABQ7Q4E7</accession>
<dbReference type="Proteomes" id="UP000823941">
    <property type="component" value="Chromosome 21"/>
</dbReference>
<dbReference type="InterPro" id="IPR052831">
    <property type="entry name" value="Apoptosis_promoter"/>
</dbReference>
<sequence length="252" mass="29556">MSEEEWGTAVDEIKQSKVLLDGLMLQINDTYLDVIKSALSKRSAKRLRLERINEARKRQKMEMKKQWEERSRKIDEDLQKIKNDIDKAKQKEEFKIQADIILREVTRKKQDAKKCLSKLDALARLRKARQNTAKGRGMEVSESDAVSFSTNIDKLKSLWTQKLSLYEKEEAELRDKLQKDSEEKSMSECESQRRVAENLSMWRHYLFGTEENPQVDFKGNIEHFISVRFNWDQYINSEGSPIPVGWVVPPST</sequence>
<evidence type="ECO:0008006" key="4">
    <source>
        <dbReference type="Google" id="ProtNLM"/>
    </source>
</evidence>
<dbReference type="Pfam" id="PF16021">
    <property type="entry name" value="PDCD7"/>
    <property type="match status" value="1"/>
</dbReference>
<proteinExistence type="predicted"/>
<evidence type="ECO:0000256" key="1">
    <source>
        <dbReference type="SAM" id="Coils"/>
    </source>
</evidence>
<keyword evidence="3" id="KW-1185">Reference proteome</keyword>
<dbReference type="PANTHER" id="PTHR48190:SF2">
    <property type="entry name" value="PROGRAMMED CELL DEATH PROTEIN 7"/>
    <property type="match status" value="1"/>
</dbReference>
<evidence type="ECO:0000313" key="3">
    <source>
        <dbReference type="Proteomes" id="UP000823941"/>
    </source>
</evidence>
<protein>
    <recommendedName>
        <fullName evidence="4">Programmed cell death protein 7</fullName>
    </recommendedName>
</protein>
<dbReference type="EMBL" id="JAHIBW010000021">
    <property type="protein sequence ID" value="KAG7300088.1"/>
    <property type="molecule type" value="Genomic_DNA"/>
</dbReference>
<comment type="caution">
    <text evidence="2">The sequence shown here is derived from an EMBL/GenBank/DDBJ whole genome shotgun (WGS) entry which is preliminary data.</text>
</comment>
<keyword evidence="1" id="KW-0175">Coiled coil</keyword>
<organism evidence="2 3">
    <name type="scientific">Plutella xylostella</name>
    <name type="common">Diamondback moth</name>
    <name type="synonym">Plutella maculipennis</name>
    <dbReference type="NCBI Taxonomy" id="51655"/>
    <lineage>
        <taxon>Eukaryota</taxon>
        <taxon>Metazoa</taxon>
        <taxon>Ecdysozoa</taxon>
        <taxon>Arthropoda</taxon>
        <taxon>Hexapoda</taxon>
        <taxon>Insecta</taxon>
        <taxon>Pterygota</taxon>
        <taxon>Neoptera</taxon>
        <taxon>Endopterygota</taxon>
        <taxon>Lepidoptera</taxon>
        <taxon>Glossata</taxon>
        <taxon>Ditrysia</taxon>
        <taxon>Yponomeutoidea</taxon>
        <taxon>Plutellidae</taxon>
        <taxon>Plutella</taxon>
    </lineage>
</organism>
<gene>
    <name evidence="2" type="ORF">JYU34_015627</name>
</gene>
<evidence type="ECO:0000313" key="2">
    <source>
        <dbReference type="EMBL" id="KAG7300088.1"/>
    </source>
</evidence>
<dbReference type="PANTHER" id="PTHR48190">
    <property type="entry name" value="PROGRAMMED CELL DEATH PROTEIN 7"/>
    <property type="match status" value="1"/>
</dbReference>